<dbReference type="Proteomes" id="UP000051445">
    <property type="component" value="Unassembled WGS sequence"/>
</dbReference>
<evidence type="ECO:0000313" key="1">
    <source>
        <dbReference type="EMBL" id="KRL27701.1"/>
    </source>
</evidence>
<evidence type="ECO:0000313" key="2">
    <source>
        <dbReference type="Proteomes" id="UP000051445"/>
    </source>
</evidence>
<dbReference type="AlphaFoldDB" id="A0A0R1PCK3"/>
<dbReference type="EMBL" id="AZER01000014">
    <property type="protein sequence ID" value="KRL27701.1"/>
    <property type="molecule type" value="Genomic_DNA"/>
</dbReference>
<dbReference type="RefSeq" id="WP_057749509.1">
    <property type="nucleotide sequence ID" value="NZ_AZER01000014.1"/>
</dbReference>
<reference evidence="1 2" key="1">
    <citation type="journal article" date="2015" name="Genome Announc.">
        <title>Expanding the biotechnology potential of lactobacilli through comparative genomics of 213 strains and associated genera.</title>
        <authorList>
            <person name="Sun Z."/>
            <person name="Harris H.M."/>
            <person name="McCann A."/>
            <person name="Guo C."/>
            <person name="Argimon S."/>
            <person name="Zhang W."/>
            <person name="Yang X."/>
            <person name="Jeffery I.B."/>
            <person name="Cooney J.C."/>
            <person name="Kagawa T.F."/>
            <person name="Liu W."/>
            <person name="Song Y."/>
            <person name="Salvetti E."/>
            <person name="Wrobel A."/>
            <person name="Rasinkangas P."/>
            <person name="Parkhill J."/>
            <person name="Rea M.C."/>
            <person name="O'Sullivan O."/>
            <person name="Ritari J."/>
            <person name="Douillard F.P."/>
            <person name="Paul Ross R."/>
            <person name="Yang R."/>
            <person name="Briner A.E."/>
            <person name="Felis G.E."/>
            <person name="de Vos W.M."/>
            <person name="Barrangou R."/>
            <person name="Klaenhammer T.R."/>
            <person name="Caufield P.W."/>
            <person name="Cui Y."/>
            <person name="Zhang H."/>
            <person name="O'Toole P.W."/>
        </authorList>
    </citation>
    <scope>NUCLEOTIDE SEQUENCE [LARGE SCALE GENOMIC DNA]</scope>
    <source>
        <strain evidence="1 2">DSM 13145</strain>
    </source>
</reference>
<sequence>MTQLTDFQQWEKNIARVQLPKWQELPTLGLYVDQVAAVVNEQLANLGIEPLTKSMINNYVKKKVIQAPIKKKYAVNQIVDLLLIGLLKRNFSIEKIRSSIAQITANFYPQAAYDRFVEIMNAALSGQPLPDNDEIDPNKDRLMQLAVETVVASLKARHLLAALNQEETTVKP</sequence>
<dbReference type="PANTHER" id="PTHR40056:SF1">
    <property type="entry name" value="DUF1836 DOMAIN-CONTAINING PROTEIN"/>
    <property type="match status" value="1"/>
</dbReference>
<dbReference type="Pfam" id="PF08876">
    <property type="entry name" value="DUF1836"/>
    <property type="match status" value="1"/>
</dbReference>
<dbReference type="STRING" id="1423746.FD27_GL000441"/>
<accession>A0A0R1PCK3</accession>
<name>A0A0R1PCK3_9LACO</name>
<dbReference type="PATRIC" id="fig|1423746.3.peg.449"/>
<dbReference type="InterPro" id="IPR014975">
    <property type="entry name" value="DUF1836"/>
</dbReference>
<protein>
    <submittedName>
        <fullName evidence="1">BS ykrK family protein</fullName>
    </submittedName>
</protein>
<dbReference type="OrthoDB" id="3191472at2"/>
<organism evidence="1 2">
    <name type="scientific">Limosilactobacillus frumenti DSM 13145</name>
    <dbReference type="NCBI Taxonomy" id="1423746"/>
    <lineage>
        <taxon>Bacteria</taxon>
        <taxon>Bacillati</taxon>
        <taxon>Bacillota</taxon>
        <taxon>Bacilli</taxon>
        <taxon>Lactobacillales</taxon>
        <taxon>Lactobacillaceae</taxon>
        <taxon>Limosilactobacillus</taxon>
    </lineage>
</organism>
<proteinExistence type="predicted"/>
<gene>
    <name evidence="1" type="ORF">FD27_GL000441</name>
</gene>
<comment type="caution">
    <text evidence="1">The sequence shown here is derived from an EMBL/GenBank/DDBJ whole genome shotgun (WGS) entry which is preliminary data.</text>
</comment>
<dbReference type="PANTHER" id="PTHR40056">
    <property type="entry name" value="HYPOTHETICAL CYTOSOLIC PROTEIN"/>
    <property type="match status" value="1"/>
</dbReference>
<keyword evidence="2" id="KW-1185">Reference proteome</keyword>